<sequence>MDEIESLLKETVTTSLLALFLSLSLVGCADTPEQLENDVTETNKVTVADHIDYEAEVALDNQVYDPLEGINRTMWDLNYNYLDPYIARPAAIAYVDYVPVPVRSGLANFFANLEEPASMVNSLIMLNPENAATHFNRFWFNTVFGLGGLIDIATAANIPSPGQREFGDSLGYYGLGNGPYFMVPLYGPITLREGTGDIVDGLYFPLSLLTFWQSAGKWALEGLEKRAALVSQESILDDSPDPYIFTRDAYIQYKNFRATGGATVDEEPQEEAFSDEFLDEIDDY</sequence>
<name>A0AAW7YCH9_9GAMM</name>
<keyword evidence="2" id="KW-0732">Signal</keyword>
<keyword evidence="3" id="KW-0449">Lipoprotein</keyword>
<evidence type="ECO:0000256" key="2">
    <source>
        <dbReference type="ARBA" id="ARBA00022729"/>
    </source>
</evidence>
<dbReference type="GO" id="GO:0016020">
    <property type="term" value="C:membrane"/>
    <property type="evidence" value="ECO:0007669"/>
    <property type="project" value="InterPro"/>
</dbReference>
<dbReference type="PANTHER" id="PTHR30035">
    <property type="entry name" value="LIPOPROTEIN VACJ-RELATED"/>
    <property type="match status" value="1"/>
</dbReference>
<dbReference type="RefSeq" id="WP_062689767.1">
    <property type="nucleotide sequence ID" value="NZ_AP024850.1"/>
</dbReference>
<proteinExistence type="inferred from homology"/>
<comment type="caution">
    <text evidence="3">The sequence shown here is derived from an EMBL/GenBank/DDBJ whole genome shotgun (WGS) entry which is preliminary data.</text>
</comment>
<evidence type="ECO:0000313" key="3">
    <source>
        <dbReference type="EMBL" id="MDO6544489.1"/>
    </source>
</evidence>
<reference evidence="3" key="1">
    <citation type="submission" date="2023-07" db="EMBL/GenBank/DDBJ databases">
        <title>Genome content predicts the carbon catabolic preferences of heterotrophic bacteria.</title>
        <authorList>
            <person name="Gralka M."/>
        </authorList>
    </citation>
    <scope>NUCLEOTIDE SEQUENCE</scope>
    <source>
        <strain evidence="3">G2M05</strain>
    </source>
</reference>
<accession>A0AAW7YCH9</accession>
<evidence type="ECO:0000256" key="1">
    <source>
        <dbReference type="ARBA" id="ARBA00010634"/>
    </source>
</evidence>
<dbReference type="PRINTS" id="PR01805">
    <property type="entry name" value="VACJLIPOPROT"/>
</dbReference>
<protein>
    <submittedName>
        <fullName evidence="3">MlaA family lipoprotein</fullName>
    </submittedName>
</protein>
<dbReference type="GO" id="GO:0120010">
    <property type="term" value="P:intermembrane phospholipid transfer"/>
    <property type="evidence" value="ECO:0007669"/>
    <property type="project" value="TreeGrafter"/>
</dbReference>
<dbReference type="EMBL" id="JAUOPU010000025">
    <property type="protein sequence ID" value="MDO6544489.1"/>
    <property type="molecule type" value="Genomic_DNA"/>
</dbReference>
<dbReference type="PANTHER" id="PTHR30035:SF3">
    <property type="entry name" value="INTERMEMBRANE PHOSPHOLIPID TRANSPORT SYSTEM LIPOPROTEIN MLAA"/>
    <property type="match status" value="1"/>
</dbReference>
<dbReference type="Pfam" id="PF04333">
    <property type="entry name" value="MlaA"/>
    <property type="match status" value="1"/>
</dbReference>
<dbReference type="InterPro" id="IPR007428">
    <property type="entry name" value="MlaA"/>
</dbReference>
<organism evidence="3 4">
    <name type="scientific">Photobacterium sanguinicancri</name>
    <dbReference type="NCBI Taxonomy" id="875932"/>
    <lineage>
        <taxon>Bacteria</taxon>
        <taxon>Pseudomonadati</taxon>
        <taxon>Pseudomonadota</taxon>
        <taxon>Gammaproteobacteria</taxon>
        <taxon>Vibrionales</taxon>
        <taxon>Vibrionaceae</taxon>
        <taxon>Photobacterium</taxon>
    </lineage>
</organism>
<dbReference type="Proteomes" id="UP001170624">
    <property type="component" value="Unassembled WGS sequence"/>
</dbReference>
<evidence type="ECO:0000313" key="4">
    <source>
        <dbReference type="Proteomes" id="UP001170624"/>
    </source>
</evidence>
<comment type="similarity">
    <text evidence="1">Belongs to the MlaA family.</text>
</comment>
<dbReference type="AlphaFoldDB" id="A0AAW7YCH9"/>
<gene>
    <name evidence="3" type="ORF">Q4568_18270</name>
</gene>